<keyword evidence="2" id="KW-0472">Membrane</keyword>
<name>A0A0B1T198_OESDE</name>
<dbReference type="AlphaFoldDB" id="A0A0B1T198"/>
<sequence length="110" mass="12042">MILKQCNFAEDNEKLSNGIPMRMVEIEQIVLWLLYLNNPLLKKFAMVLLLVVLVALSLTFTEAADTQKPTGSPRKGFSGRPHHGFSGRPHHGFSGSPPPGFTGKPKGKSA</sequence>
<organism evidence="3 4">
    <name type="scientific">Oesophagostomum dentatum</name>
    <name type="common">Nodular worm</name>
    <dbReference type="NCBI Taxonomy" id="61180"/>
    <lineage>
        <taxon>Eukaryota</taxon>
        <taxon>Metazoa</taxon>
        <taxon>Ecdysozoa</taxon>
        <taxon>Nematoda</taxon>
        <taxon>Chromadorea</taxon>
        <taxon>Rhabditida</taxon>
        <taxon>Rhabditina</taxon>
        <taxon>Rhabditomorpha</taxon>
        <taxon>Strongyloidea</taxon>
        <taxon>Strongylidae</taxon>
        <taxon>Oesophagostomum</taxon>
    </lineage>
</organism>
<accession>A0A0B1T198</accession>
<protein>
    <submittedName>
        <fullName evidence="3">Uncharacterized protein</fullName>
    </submittedName>
</protein>
<evidence type="ECO:0000256" key="1">
    <source>
        <dbReference type="SAM" id="MobiDB-lite"/>
    </source>
</evidence>
<keyword evidence="2" id="KW-1133">Transmembrane helix</keyword>
<evidence type="ECO:0000256" key="2">
    <source>
        <dbReference type="SAM" id="Phobius"/>
    </source>
</evidence>
<reference evidence="3 4" key="1">
    <citation type="submission" date="2014-03" db="EMBL/GenBank/DDBJ databases">
        <title>Draft genome of the hookworm Oesophagostomum dentatum.</title>
        <authorList>
            <person name="Mitreva M."/>
        </authorList>
    </citation>
    <scope>NUCLEOTIDE SEQUENCE [LARGE SCALE GENOMIC DNA]</scope>
    <source>
        <strain evidence="3 4">OD-Hann</strain>
    </source>
</reference>
<dbReference type="EMBL" id="KN552423">
    <property type="protein sequence ID" value="KHJ91019.1"/>
    <property type="molecule type" value="Genomic_DNA"/>
</dbReference>
<evidence type="ECO:0000313" key="4">
    <source>
        <dbReference type="Proteomes" id="UP000053660"/>
    </source>
</evidence>
<feature type="compositionally biased region" description="Basic residues" evidence="1">
    <location>
        <begin position="80"/>
        <end position="91"/>
    </location>
</feature>
<keyword evidence="2" id="KW-0812">Transmembrane</keyword>
<feature type="region of interest" description="Disordered" evidence="1">
    <location>
        <begin position="64"/>
        <end position="110"/>
    </location>
</feature>
<proteinExistence type="predicted"/>
<evidence type="ECO:0000313" key="3">
    <source>
        <dbReference type="EMBL" id="KHJ91019.1"/>
    </source>
</evidence>
<feature type="transmembrane region" description="Helical" evidence="2">
    <location>
        <begin position="44"/>
        <end position="64"/>
    </location>
</feature>
<dbReference type="Proteomes" id="UP000053660">
    <property type="component" value="Unassembled WGS sequence"/>
</dbReference>
<keyword evidence="4" id="KW-1185">Reference proteome</keyword>
<gene>
    <name evidence="3" type="ORF">OESDEN_09123</name>
</gene>